<keyword evidence="1" id="KW-1133">Transmembrane helix</keyword>
<dbReference type="KEGG" id="vih:AB0763_13790"/>
<dbReference type="Pfam" id="PF13400">
    <property type="entry name" value="Tad"/>
    <property type="match status" value="1"/>
</dbReference>
<dbReference type="InterPro" id="IPR002035">
    <property type="entry name" value="VWF_A"/>
</dbReference>
<protein>
    <submittedName>
        <fullName evidence="3">TadE/TadG family type IV pilus assembly protein</fullName>
    </submittedName>
</protein>
<dbReference type="RefSeq" id="WP_306099766.1">
    <property type="nucleotide sequence ID" value="NZ_CP162602.1"/>
</dbReference>
<dbReference type="EMBL" id="CP162602">
    <property type="protein sequence ID" value="XDK26852.1"/>
    <property type="molecule type" value="Genomic_DNA"/>
</dbReference>
<evidence type="ECO:0000259" key="2">
    <source>
        <dbReference type="PROSITE" id="PS50234"/>
    </source>
</evidence>
<dbReference type="Gene3D" id="3.40.50.410">
    <property type="entry name" value="von Willebrand factor, type A domain"/>
    <property type="match status" value="1"/>
</dbReference>
<keyword evidence="1" id="KW-0812">Transmembrane</keyword>
<geneLocation type="plasmid" evidence="3">
    <name>p-HB236076</name>
</geneLocation>
<gene>
    <name evidence="3" type="ORF">AB0763_13790</name>
</gene>
<organism evidence="3">
    <name type="scientific">Vibrio sp. HB236076</name>
    <dbReference type="NCBI Taxonomy" id="3232307"/>
    <lineage>
        <taxon>Bacteria</taxon>
        <taxon>Pseudomonadati</taxon>
        <taxon>Pseudomonadota</taxon>
        <taxon>Gammaproteobacteria</taxon>
        <taxon>Vibrionales</taxon>
        <taxon>Vibrionaceae</taxon>
        <taxon>Vibrio</taxon>
    </lineage>
</organism>
<dbReference type="SUPFAM" id="SSF53300">
    <property type="entry name" value="vWA-like"/>
    <property type="match status" value="1"/>
</dbReference>
<sequence>MKRQSGLLHSKVIAKHRQLGVAGIWAALTLVPVMGFTFLAVEGTRYVQESSRLKDSAEAAALAVTIQDNDVDDADVMAEKYVKAYVRDIASDTVTSTRTYDDDEGYVQYDVTATTTHDSWFASNFIPSFNDTQTLVSESTAKKYFTYADKNIDVVFVADFSGSMNWEWGESEANGCSRDLSCKIDTLKDAIATVSESILCNEVSSDGLTCNDSDVDIVANKLDNRVGIVPFNLRTREKGTSGNTYAVSQLRYTTSYENVDWTYWAGESYDTMLDCYEKQNKCSNKTEHTKNELHQQASTVNSVLKSDSNKFYKYKNKQYYYLLPDSLDYIDFSDTVDDMFTSKFSGSYETFFDVSDIELFSDDYSQSYPYYYNSFNAYFGDDNEQFYNIELTNSLSKITNNITEDMNDYYKKTASSGIYSMDSDGSTAVFQGMLRGFQILNDGKPDNPTDEETETYNDKVKILLIVTDGQESPDFGTFEQLVSSGMCETADSEITNLYIGIVGVSFNIEKTDTSLYNSYLDCISQINGITTEAAEDFIYEADEPDELVEYIEELIAKGASTSGVTTLY</sequence>
<accession>A0AB39HJK9</accession>
<proteinExistence type="predicted"/>
<feature type="transmembrane region" description="Helical" evidence="1">
    <location>
        <begin position="21"/>
        <end position="41"/>
    </location>
</feature>
<keyword evidence="3" id="KW-0614">Plasmid</keyword>
<feature type="domain" description="VWFA" evidence="2">
    <location>
        <begin position="325"/>
        <end position="554"/>
    </location>
</feature>
<dbReference type="InterPro" id="IPR028087">
    <property type="entry name" value="Tad_N"/>
</dbReference>
<dbReference type="InterPro" id="IPR036465">
    <property type="entry name" value="vWFA_dom_sf"/>
</dbReference>
<name>A0AB39HJK9_9VIBR</name>
<evidence type="ECO:0000256" key="1">
    <source>
        <dbReference type="SAM" id="Phobius"/>
    </source>
</evidence>
<evidence type="ECO:0000313" key="3">
    <source>
        <dbReference type="EMBL" id="XDK26852.1"/>
    </source>
</evidence>
<keyword evidence="1" id="KW-0472">Membrane</keyword>
<dbReference type="AlphaFoldDB" id="A0AB39HJK9"/>
<dbReference type="PROSITE" id="PS50234">
    <property type="entry name" value="VWFA"/>
    <property type="match status" value="1"/>
</dbReference>
<reference evidence="3" key="1">
    <citation type="submission" date="2024-07" db="EMBL/GenBank/DDBJ databases">
        <title>Genome Analysis of a Potential Novel Vibrio Species Secreting pH- and Thermo-stable Alginate Lyase and its Application in Producing Alginate Oligosaccharides.</title>
        <authorList>
            <person name="Huang H."/>
            <person name="Bao K."/>
        </authorList>
    </citation>
    <scope>NUCLEOTIDE SEQUENCE</scope>
    <source>
        <strain evidence="3">HB236076</strain>
        <plasmid evidence="3">p-HB236076</plasmid>
    </source>
</reference>